<dbReference type="RefSeq" id="WP_083577437.1">
    <property type="nucleotide sequence ID" value="NZ_FNAB01000014.1"/>
</dbReference>
<evidence type="ECO:0000313" key="10">
    <source>
        <dbReference type="Proteomes" id="UP000199417"/>
    </source>
</evidence>
<evidence type="ECO:0000313" key="9">
    <source>
        <dbReference type="EMBL" id="SDE31861.1"/>
    </source>
</evidence>
<keyword evidence="5" id="KW-0046">Antibiotic resistance</keyword>
<evidence type="ECO:0000256" key="7">
    <source>
        <dbReference type="SAM" id="Phobius"/>
    </source>
</evidence>
<dbReference type="PIRSF" id="PIRSF006648">
    <property type="entry name" value="DrrB"/>
    <property type="match status" value="1"/>
</dbReference>
<dbReference type="Proteomes" id="UP000199417">
    <property type="component" value="Unassembled WGS sequence"/>
</dbReference>
<keyword evidence="3 7" id="KW-1133">Transmembrane helix</keyword>
<evidence type="ECO:0000256" key="1">
    <source>
        <dbReference type="ARBA" id="ARBA00004141"/>
    </source>
</evidence>
<evidence type="ECO:0000256" key="3">
    <source>
        <dbReference type="ARBA" id="ARBA00022989"/>
    </source>
</evidence>
<feature type="transmembrane region" description="Helical" evidence="7">
    <location>
        <begin position="262"/>
        <end position="282"/>
    </location>
</feature>
<evidence type="ECO:0000256" key="5">
    <source>
        <dbReference type="ARBA" id="ARBA00023251"/>
    </source>
</evidence>
<feature type="transmembrane region" description="Helical" evidence="7">
    <location>
        <begin position="59"/>
        <end position="79"/>
    </location>
</feature>
<dbReference type="InterPro" id="IPR047817">
    <property type="entry name" value="ABC2_TM_bact-type"/>
</dbReference>
<keyword evidence="2 7" id="KW-0812">Transmembrane</keyword>
<dbReference type="PANTHER" id="PTHR43229">
    <property type="entry name" value="NODULATION PROTEIN J"/>
    <property type="match status" value="1"/>
</dbReference>
<evidence type="ECO:0000256" key="4">
    <source>
        <dbReference type="ARBA" id="ARBA00023136"/>
    </source>
</evidence>
<feature type="transmembrane region" description="Helical" evidence="7">
    <location>
        <begin position="135"/>
        <end position="160"/>
    </location>
</feature>
<comment type="subcellular location">
    <subcellularLocation>
        <location evidence="1">Membrane</location>
        <topology evidence="1">Multi-pass membrane protein</topology>
    </subcellularLocation>
</comment>
<gene>
    <name evidence="9" type="ORF">SAMN05444580_11453</name>
</gene>
<dbReference type="STRING" id="168276.SAMN05444580_11453"/>
<evidence type="ECO:0000256" key="2">
    <source>
        <dbReference type="ARBA" id="ARBA00022692"/>
    </source>
</evidence>
<feature type="transmembrane region" description="Helical" evidence="7">
    <location>
        <begin position="172"/>
        <end position="193"/>
    </location>
</feature>
<dbReference type="PANTHER" id="PTHR43229:SF2">
    <property type="entry name" value="NODULATION PROTEIN J"/>
    <property type="match status" value="1"/>
</dbReference>
<evidence type="ECO:0000256" key="6">
    <source>
        <dbReference type="SAM" id="MobiDB-lite"/>
    </source>
</evidence>
<dbReference type="EMBL" id="FNAB01000014">
    <property type="protein sequence ID" value="SDE31861.1"/>
    <property type="molecule type" value="Genomic_DNA"/>
</dbReference>
<keyword evidence="4 7" id="KW-0472">Membrane</keyword>
<reference evidence="9 10" key="1">
    <citation type="submission" date="2016-10" db="EMBL/GenBank/DDBJ databases">
        <authorList>
            <person name="de Groot N.N."/>
        </authorList>
    </citation>
    <scope>NUCLEOTIDE SEQUENCE [LARGE SCALE GENOMIC DNA]</scope>
    <source>
        <strain evidence="9 10">JCM 11308</strain>
    </source>
</reference>
<dbReference type="InterPro" id="IPR051784">
    <property type="entry name" value="Nod_factor_ABC_transporter"/>
</dbReference>
<dbReference type="InterPro" id="IPR000412">
    <property type="entry name" value="ABC_2_transport"/>
</dbReference>
<dbReference type="GO" id="GO:0043190">
    <property type="term" value="C:ATP-binding cassette (ABC) transporter complex"/>
    <property type="evidence" value="ECO:0007669"/>
    <property type="project" value="InterPro"/>
</dbReference>
<name>A0A1G7BXK4_9NOCA</name>
<feature type="transmembrane region" description="Helical" evidence="7">
    <location>
        <begin position="91"/>
        <end position="114"/>
    </location>
</feature>
<feature type="compositionally biased region" description="Basic and acidic residues" evidence="6">
    <location>
        <begin position="11"/>
        <end position="22"/>
    </location>
</feature>
<feature type="compositionally biased region" description="Polar residues" evidence="6">
    <location>
        <begin position="1"/>
        <end position="10"/>
    </location>
</feature>
<sequence length="285" mass="30920">MTAITAGTTRTSDEGRPPEPRSRAVARTGRHRRPELSSVQQWLALSGRSLRSMWTTGQFLIAVLAPAIFTIGFYLPLRLVMRFQGIDYAQFVMPIIVLQAMAFTAISAAGRAALEASNGMNDRFQTMPIFAGVPLMSRMTAALVHCTVSLMAALVYGYMIGFRFDGSTSNTLLFLGMSLAIAMTLSLMGDLIGTLSKSPAMTSQALTLPQLILGMFSAGFVPVAQFPSWSQWFVRNQPISQFAISMRDIAAGTITMHVLTPALLWCAGLALVFAPLTVWASVRRG</sequence>
<accession>A0A1G7BXK4</accession>
<dbReference type="Pfam" id="PF12698">
    <property type="entry name" value="ABC2_membrane_3"/>
    <property type="match status" value="1"/>
</dbReference>
<dbReference type="AlphaFoldDB" id="A0A1G7BXK4"/>
<dbReference type="GO" id="GO:0046677">
    <property type="term" value="P:response to antibiotic"/>
    <property type="evidence" value="ECO:0007669"/>
    <property type="project" value="UniProtKB-KW"/>
</dbReference>
<evidence type="ECO:0000259" key="8">
    <source>
        <dbReference type="PROSITE" id="PS51012"/>
    </source>
</evidence>
<proteinExistence type="predicted"/>
<feature type="transmembrane region" description="Helical" evidence="7">
    <location>
        <begin position="205"/>
        <end position="226"/>
    </location>
</feature>
<dbReference type="PROSITE" id="PS51012">
    <property type="entry name" value="ABC_TM2"/>
    <property type="match status" value="1"/>
</dbReference>
<dbReference type="GO" id="GO:0140359">
    <property type="term" value="F:ABC-type transporter activity"/>
    <property type="evidence" value="ECO:0007669"/>
    <property type="project" value="InterPro"/>
</dbReference>
<protein>
    <submittedName>
        <fullName evidence="9">ABC-2 type transport system permease protein</fullName>
    </submittedName>
</protein>
<keyword evidence="10" id="KW-1185">Reference proteome</keyword>
<organism evidence="9 10">
    <name type="scientific">Rhodococcus tukisamuensis</name>
    <dbReference type="NCBI Taxonomy" id="168276"/>
    <lineage>
        <taxon>Bacteria</taxon>
        <taxon>Bacillati</taxon>
        <taxon>Actinomycetota</taxon>
        <taxon>Actinomycetes</taxon>
        <taxon>Mycobacteriales</taxon>
        <taxon>Nocardiaceae</taxon>
        <taxon>Rhodococcus</taxon>
    </lineage>
</organism>
<dbReference type="InterPro" id="IPR013525">
    <property type="entry name" value="ABC2_TM"/>
</dbReference>
<feature type="region of interest" description="Disordered" evidence="6">
    <location>
        <begin position="1"/>
        <end position="32"/>
    </location>
</feature>
<feature type="domain" description="ABC transmembrane type-2" evidence="8">
    <location>
        <begin position="57"/>
        <end position="284"/>
    </location>
</feature>